<proteinExistence type="predicted"/>
<protein>
    <submittedName>
        <fullName evidence="1">Uncharacterized protein</fullName>
    </submittedName>
</protein>
<sequence length="241" mass="25511">TQETEAGEALDDLQGQIDVNVADLAEFEVEVDATVADLQGQIDENAASQETETGEALDGLQGQIDENGVAITTNAADLAVFEVETGVAFQEVYDAAETAFENTGVAIAANTASQEQFETEMDAYVTDLQDQIDENELDNMETIQGVYDAAEIAYEDIGVSIAANTASQEEFEVEVDATVADLQGQIDANAASQETETGEALDDLQGQIDENATDLSEFEVETGAAFEAVYDAAGVAYEDMG</sequence>
<dbReference type="EMBL" id="UINC01208009">
    <property type="protein sequence ID" value="SVE30355.1"/>
    <property type="molecule type" value="Genomic_DNA"/>
</dbReference>
<accession>A0A383CF90</accession>
<organism evidence="1">
    <name type="scientific">marine metagenome</name>
    <dbReference type="NCBI Taxonomy" id="408172"/>
    <lineage>
        <taxon>unclassified sequences</taxon>
        <taxon>metagenomes</taxon>
        <taxon>ecological metagenomes</taxon>
    </lineage>
</organism>
<feature type="non-terminal residue" evidence="1">
    <location>
        <position position="1"/>
    </location>
</feature>
<dbReference type="AlphaFoldDB" id="A0A383CF90"/>
<name>A0A383CF90_9ZZZZ</name>
<feature type="non-terminal residue" evidence="1">
    <location>
        <position position="241"/>
    </location>
</feature>
<gene>
    <name evidence="1" type="ORF">METZ01_LOCUS483209</name>
</gene>
<evidence type="ECO:0000313" key="1">
    <source>
        <dbReference type="EMBL" id="SVE30355.1"/>
    </source>
</evidence>
<reference evidence="1" key="1">
    <citation type="submission" date="2018-05" db="EMBL/GenBank/DDBJ databases">
        <authorList>
            <person name="Lanie J.A."/>
            <person name="Ng W.-L."/>
            <person name="Kazmierczak K.M."/>
            <person name="Andrzejewski T.M."/>
            <person name="Davidsen T.M."/>
            <person name="Wayne K.J."/>
            <person name="Tettelin H."/>
            <person name="Glass J.I."/>
            <person name="Rusch D."/>
            <person name="Podicherti R."/>
            <person name="Tsui H.-C.T."/>
            <person name="Winkler M.E."/>
        </authorList>
    </citation>
    <scope>NUCLEOTIDE SEQUENCE</scope>
</reference>